<dbReference type="AlphaFoldDB" id="A0A6G8FJM7"/>
<proteinExistence type="predicted"/>
<keyword evidence="2" id="KW-1185">Reference proteome</keyword>
<evidence type="ECO:0008006" key="3">
    <source>
        <dbReference type="Google" id="ProtNLM"/>
    </source>
</evidence>
<evidence type="ECO:0000313" key="2">
    <source>
        <dbReference type="Proteomes" id="UP000501387"/>
    </source>
</evidence>
<organism evidence="1 2">
    <name type="scientific">Leucobacter insecticola</name>
    <dbReference type="NCBI Taxonomy" id="2714934"/>
    <lineage>
        <taxon>Bacteria</taxon>
        <taxon>Bacillati</taxon>
        <taxon>Actinomycetota</taxon>
        <taxon>Actinomycetes</taxon>
        <taxon>Micrococcales</taxon>
        <taxon>Microbacteriaceae</taxon>
        <taxon>Leucobacter</taxon>
    </lineage>
</organism>
<protein>
    <recommendedName>
        <fullName evidence="3">tRNA nuclease CdiA C-terminal domain-containing protein</fullName>
    </recommendedName>
</protein>
<accession>A0A6G8FJM7</accession>
<dbReference type="KEGG" id="lins:G7067_09395"/>
<sequence>MWLTRQSQLGFPTGPGWELETHEVRFYERFTAAGNDVRLIRKSLAQKPTNDFRWLSRGGIEIEVKRPENPSYASSKQLIQRAVARAKKNHDFVKDRFILDFGDHALNDLVRIQLGRYNDRNPLNQIRELWGWSRDELVQIPLEAKK</sequence>
<name>A0A6G8FJM7_9MICO</name>
<dbReference type="EMBL" id="CP049934">
    <property type="protein sequence ID" value="QIM16575.1"/>
    <property type="molecule type" value="Genomic_DNA"/>
</dbReference>
<dbReference type="Proteomes" id="UP000501387">
    <property type="component" value="Chromosome"/>
</dbReference>
<dbReference type="RefSeq" id="WP_166323720.1">
    <property type="nucleotide sequence ID" value="NZ_CP049934.1"/>
</dbReference>
<gene>
    <name evidence="1" type="ORF">G7067_09395</name>
</gene>
<evidence type="ECO:0000313" key="1">
    <source>
        <dbReference type="EMBL" id="QIM16575.1"/>
    </source>
</evidence>
<reference evidence="1 2" key="1">
    <citation type="submission" date="2020-03" db="EMBL/GenBank/DDBJ databases">
        <title>Leucobacter sp. nov., isolated from beetles.</title>
        <authorList>
            <person name="Hyun D.-W."/>
            <person name="Bae J.-W."/>
        </authorList>
    </citation>
    <scope>NUCLEOTIDE SEQUENCE [LARGE SCALE GENOMIC DNA]</scope>
    <source>
        <strain evidence="1 2">HDW9B</strain>
    </source>
</reference>